<dbReference type="GO" id="GO:0005829">
    <property type="term" value="C:cytosol"/>
    <property type="evidence" value="ECO:0007669"/>
    <property type="project" value="TreeGrafter"/>
</dbReference>
<name>A0A087CKJ6_9BIFI</name>
<feature type="domain" description="HipA N-terminal subdomain 1" evidence="5">
    <location>
        <begin position="7"/>
        <end position="101"/>
    </location>
</feature>
<keyword evidence="7" id="KW-1185">Reference proteome</keyword>
<comment type="similarity">
    <text evidence="1">Belongs to the HipA Ser/Thr kinase family.</text>
</comment>
<dbReference type="GeneID" id="98299501"/>
<dbReference type="EC" id="2.7.11.1" evidence="6"/>
<dbReference type="PANTHER" id="PTHR37419:SF1">
    <property type="entry name" value="SERINE_THREONINE-PROTEIN KINASE TOXIN HIPA"/>
    <property type="match status" value="1"/>
</dbReference>
<sequence>MKPKELVVFLEGRRIGVLSEDSYGKHIFTYDTDAEIDAPLSLSLPRRVAPWRGKPVEAFIDGVLPDDQVMRQRIARRYDVNAGNPFSLLTAIGLDCAGGAQFVPPSDVDSFSEQASLRPITEAEIRQRLVSISDVRQASWQGVDEHWSLNGAQDKIALRFQDGQWYEAHGSAATTHIIKPGILKMHEQAFNEYVCLKAIAALHVPVSNCEFREFDGLPALVSERWDRKWVMNQDGDTEVIRIHQEDLCQATGHPTAEKYQSDGGPGATEILSCLRINGLDATSVGLFYIALILNFLMAGTDAHAKNYAIEEPVGERPRLAPLYDIASMFAYATQRNQRKLAMSIGGEYNWERVELRHWRKLADIDGSGDSELVELLLARYAATLPDAFADAAKTARELSSGILHADRETQNNRDRLLTRIQDGIAAQCTRVLHWFS</sequence>
<organism evidence="6 7">
    <name type="scientific">Bifidobacterium psychraerophilum</name>
    <dbReference type="NCBI Taxonomy" id="218140"/>
    <lineage>
        <taxon>Bacteria</taxon>
        <taxon>Bacillati</taxon>
        <taxon>Actinomycetota</taxon>
        <taxon>Actinomycetes</taxon>
        <taxon>Bifidobacteriales</taxon>
        <taxon>Bifidobacteriaceae</taxon>
        <taxon>Bifidobacterium</taxon>
    </lineage>
</organism>
<accession>A0A087CKJ6</accession>
<dbReference type="Gene3D" id="1.10.1070.20">
    <property type="match status" value="1"/>
</dbReference>
<dbReference type="NCBIfam" id="TIGR03071">
    <property type="entry name" value="couple_hipA"/>
    <property type="match status" value="1"/>
</dbReference>
<dbReference type="InterPro" id="IPR012893">
    <property type="entry name" value="HipA-like_C"/>
</dbReference>
<evidence type="ECO:0000259" key="4">
    <source>
        <dbReference type="Pfam" id="PF07804"/>
    </source>
</evidence>
<dbReference type="EMBL" id="JGZI01000005">
    <property type="protein sequence ID" value="KFI83796.1"/>
    <property type="molecule type" value="Genomic_DNA"/>
</dbReference>
<comment type="caution">
    <text evidence="6">The sequence shown here is derived from an EMBL/GenBank/DDBJ whole genome shotgun (WGS) entry which is preliminary data.</text>
</comment>
<evidence type="ECO:0000313" key="7">
    <source>
        <dbReference type="Proteomes" id="UP000029050"/>
    </source>
</evidence>
<dbReference type="Pfam" id="PF13657">
    <property type="entry name" value="Couple_hipA"/>
    <property type="match status" value="1"/>
</dbReference>
<dbReference type="InterPro" id="IPR017508">
    <property type="entry name" value="HipA_N1"/>
</dbReference>
<evidence type="ECO:0000259" key="5">
    <source>
        <dbReference type="Pfam" id="PF13657"/>
    </source>
</evidence>
<evidence type="ECO:0000256" key="1">
    <source>
        <dbReference type="ARBA" id="ARBA00010164"/>
    </source>
</evidence>
<dbReference type="PANTHER" id="PTHR37419">
    <property type="entry name" value="SERINE/THREONINE-PROTEIN KINASE TOXIN HIPA"/>
    <property type="match status" value="1"/>
</dbReference>
<proteinExistence type="inferred from homology"/>
<dbReference type="InterPro" id="IPR052028">
    <property type="entry name" value="HipA_Ser/Thr_kinase"/>
</dbReference>
<evidence type="ECO:0000256" key="2">
    <source>
        <dbReference type="ARBA" id="ARBA00022679"/>
    </source>
</evidence>
<dbReference type="OrthoDB" id="3182374at2"/>
<feature type="domain" description="HipA-like C-terminal" evidence="4">
    <location>
        <begin position="147"/>
        <end position="382"/>
    </location>
</feature>
<dbReference type="Pfam" id="PF07804">
    <property type="entry name" value="HipA_C"/>
    <property type="match status" value="1"/>
</dbReference>
<dbReference type="AlphaFoldDB" id="A0A087CKJ6"/>
<evidence type="ECO:0000313" key="6">
    <source>
        <dbReference type="EMBL" id="KFI83796.1"/>
    </source>
</evidence>
<dbReference type="STRING" id="218140.BPSY_0265"/>
<dbReference type="CDD" id="cd17808">
    <property type="entry name" value="HipA_Ec_like"/>
    <property type="match status" value="1"/>
</dbReference>
<dbReference type="GO" id="GO:0004674">
    <property type="term" value="F:protein serine/threonine kinase activity"/>
    <property type="evidence" value="ECO:0007669"/>
    <property type="project" value="UniProtKB-EC"/>
</dbReference>
<dbReference type="Proteomes" id="UP000029050">
    <property type="component" value="Unassembled WGS sequence"/>
</dbReference>
<dbReference type="RefSeq" id="WP_033498383.1">
    <property type="nucleotide sequence ID" value="NZ_JGZI01000005.1"/>
</dbReference>
<dbReference type="eggNOG" id="COG3550">
    <property type="taxonomic scope" value="Bacteria"/>
</dbReference>
<evidence type="ECO:0000256" key="3">
    <source>
        <dbReference type="ARBA" id="ARBA00022777"/>
    </source>
</evidence>
<protein>
    <submittedName>
        <fullName evidence="6">HipA domain protein</fullName>
        <ecNumber evidence="6">2.7.11.1</ecNumber>
    </submittedName>
</protein>
<keyword evidence="3" id="KW-0418">Kinase</keyword>
<gene>
    <name evidence="6" type="ORF">BPSY_0265</name>
</gene>
<reference evidence="6 7" key="1">
    <citation type="submission" date="2014-03" db="EMBL/GenBank/DDBJ databases">
        <title>Genomics of Bifidobacteria.</title>
        <authorList>
            <person name="Ventura M."/>
            <person name="Milani C."/>
            <person name="Lugli G.A."/>
        </authorList>
    </citation>
    <scope>NUCLEOTIDE SEQUENCE [LARGE SCALE GENOMIC DNA]</scope>
    <source>
        <strain evidence="6 7">LMG 21775</strain>
    </source>
</reference>
<keyword evidence="2 6" id="KW-0808">Transferase</keyword>